<keyword evidence="2" id="KW-0472">Membrane</keyword>
<feature type="transmembrane region" description="Helical" evidence="2">
    <location>
        <begin position="21"/>
        <end position="42"/>
    </location>
</feature>
<evidence type="ECO:0000256" key="2">
    <source>
        <dbReference type="SAM" id="Phobius"/>
    </source>
</evidence>
<sequence>MTSLASGNTHSTTEHRHPMSIVAHLLVLLIIPALGLALTFSAEGNTGGAVVAAIAGAASLIGAGAIYATLARRLGHSPLIPDDSDAEKQRYLAEHGR</sequence>
<dbReference type="Proteomes" id="UP000475545">
    <property type="component" value="Unassembled WGS sequence"/>
</dbReference>
<dbReference type="RefSeq" id="WP_160900822.1">
    <property type="nucleotide sequence ID" value="NZ_CP102850.1"/>
</dbReference>
<proteinExistence type="predicted"/>
<evidence type="ECO:0000313" key="4">
    <source>
        <dbReference type="Proteomes" id="UP000475545"/>
    </source>
</evidence>
<accession>A0A6L7GPY7</accession>
<evidence type="ECO:0000256" key="1">
    <source>
        <dbReference type="SAM" id="MobiDB-lite"/>
    </source>
</evidence>
<gene>
    <name evidence="3" type="ORF">GIY30_04985</name>
</gene>
<keyword evidence="2" id="KW-1133">Transmembrane helix</keyword>
<comment type="caution">
    <text evidence="3">The sequence shown here is derived from an EMBL/GenBank/DDBJ whole genome shotgun (WGS) entry which is preliminary data.</text>
</comment>
<evidence type="ECO:0000313" key="3">
    <source>
        <dbReference type="EMBL" id="MXP20715.1"/>
    </source>
</evidence>
<keyword evidence="4" id="KW-1185">Reference proteome</keyword>
<feature type="compositionally biased region" description="Basic and acidic residues" evidence="1">
    <location>
        <begin position="86"/>
        <end position="97"/>
    </location>
</feature>
<keyword evidence="2" id="KW-0812">Transmembrane</keyword>
<dbReference type="AlphaFoldDB" id="A0A6L7GPY7"/>
<name>A0A6L7GPY7_9ACTN</name>
<organism evidence="3 4">
    <name type="scientific">Gordonia mangrovi</name>
    <dbReference type="NCBI Taxonomy" id="2665643"/>
    <lineage>
        <taxon>Bacteria</taxon>
        <taxon>Bacillati</taxon>
        <taxon>Actinomycetota</taxon>
        <taxon>Actinomycetes</taxon>
        <taxon>Mycobacteriales</taxon>
        <taxon>Gordoniaceae</taxon>
        <taxon>Gordonia</taxon>
    </lineage>
</organism>
<feature type="transmembrane region" description="Helical" evidence="2">
    <location>
        <begin position="48"/>
        <end position="70"/>
    </location>
</feature>
<protein>
    <submittedName>
        <fullName evidence="3">Uncharacterized protein</fullName>
    </submittedName>
</protein>
<feature type="region of interest" description="Disordered" evidence="1">
    <location>
        <begin position="78"/>
        <end position="97"/>
    </location>
</feature>
<reference evidence="3 4" key="1">
    <citation type="submission" date="2019-11" db="EMBL/GenBank/DDBJ databases">
        <title>Gordonia sp. nov., a novel actinobacterium isolated from mangrove soil in Hainan.</title>
        <authorList>
            <person name="Huang X."/>
            <person name="Xie Y."/>
            <person name="Chu X."/>
            <person name="Xiao K."/>
        </authorList>
    </citation>
    <scope>NUCLEOTIDE SEQUENCE [LARGE SCALE GENOMIC DNA]</scope>
    <source>
        <strain evidence="3 4">HNM0687</strain>
    </source>
</reference>
<dbReference type="EMBL" id="WMBR01000001">
    <property type="protein sequence ID" value="MXP20715.1"/>
    <property type="molecule type" value="Genomic_DNA"/>
</dbReference>